<accession>M5C5T8</accession>
<sequence length="1046" mass="117632">MYWPKQSVTQDPNPAALANQDNCLAREAEVDQKNAEENPKSNTAPGAEVWKRYVLETDRSDKELVEGWNNSLDMLLIFAALFSAISTAFVLESTKDLKPDYTDTSAQTLAAILAALSSLGSANASDVSTADQANFTPSSAAIKVNILWFMSLSLSVAVALVAIVAKDWCYQFMSGRNGQILLQGRRRQLRWEGIEKWKMQEIMYILPLMMHAALLLFAAGLSLYLWDINRWVALPVVVTTAVVGAFYVVALFLPLFFRYCPFTTGLVKLFLPYWYKNAGSIFKSSLQTLGQALVPFMTALAVMSGCFKQESREQSNGEVHAAKTGFRQRVSQISLKECWEESQEWVKDRARVAADRFMVDRFMADKSRLDGQDTPMDEITSSMIAWMIAQCENLKSVDIALQALVSFKPWLPRLPLAKSDVLLPTVARLSTSLTTLYGIDGKDVEYQALIHSVILQSQSLSMMSHAEQIELPEGYLGTICRMRWVLGQCWDMDASYKYKLASKELGSISLHLSGDWSFRYDLRNQLERQWIVIQKIVSKELNDFSPADICHLIDGITKSFIYDPNQSPDPLLELLTMPAYNKNNQLRRTIGLALTTACIAKRGYPDCTHVPDSAVLQKQARTFYIAHSTTPPVGDEWKDCEYLLLFGLLGTLMTDSGPEDGEAFRKVRDSVLDVLKISQFLYNNHQFAELWRDPAMFAIDWLLQSPHINTHHTPSVGMFPVDNTGAVPIDMAATSPTAGTGFISGEPSRPTAEGLISPTIQQTKLALRLVRESFELEAADLILSSSRERRAVFTKYKLGPVLDKIVQTKLHEHAYRAIASEDGDIVPHCMTFILQFTHYLLLIRVRFFGSDDRAIRSILDPLRASRGDLPDSVTGMGFSEQWIEKLKQDCERDPQNVLDSEMLDYMLKYYQHRDSDLRPNVQEGSDSEPQPTWFSILQDLDQSCRNRIPSSGSDSDPDRQPDGAHQVEGVSEGAVQQDASQAVQGTEPEDNEITKQQATLDYPPEALEYMTDARDGFKEQEITQEQDTETETYVDGWCSVCDIYMD</sequence>
<gene>
    <name evidence="4" type="ORF">BN14_08753</name>
</gene>
<feature type="transmembrane region" description="Helical" evidence="2">
    <location>
        <begin position="204"/>
        <end position="226"/>
    </location>
</feature>
<protein>
    <recommendedName>
        <fullName evidence="3">DUF6535 domain-containing protein</fullName>
    </recommendedName>
</protein>
<feature type="transmembrane region" description="Helical" evidence="2">
    <location>
        <begin position="232"/>
        <end position="252"/>
    </location>
</feature>
<feature type="transmembrane region" description="Helical" evidence="2">
    <location>
        <begin position="146"/>
        <end position="165"/>
    </location>
</feature>
<dbReference type="AlphaFoldDB" id="M5C5T8"/>
<evidence type="ECO:0000313" key="5">
    <source>
        <dbReference type="Proteomes" id="UP000012065"/>
    </source>
</evidence>
<evidence type="ECO:0000313" key="4">
    <source>
        <dbReference type="EMBL" id="CCO34649.1"/>
    </source>
</evidence>
<evidence type="ECO:0000256" key="1">
    <source>
        <dbReference type="SAM" id="MobiDB-lite"/>
    </source>
</evidence>
<dbReference type="Proteomes" id="UP000012065">
    <property type="component" value="Unassembled WGS sequence"/>
</dbReference>
<feature type="compositionally biased region" description="Polar residues" evidence="1">
    <location>
        <begin position="944"/>
        <end position="954"/>
    </location>
</feature>
<organism evidence="4 5">
    <name type="scientific">Thanatephorus cucumeris (strain AG1-IB / isolate 7/3/14)</name>
    <name type="common">Lettuce bottom rot fungus</name>
    <name type="synonym">Rhizoctonia solani</name>
    <dbReference type="NCBI Taxonomy" id="1108050"/>
    <lineage>
        <taxon>Eukaryota</taxon>
        <taxon>Fungi</taxon>
        <taxon>Dikarya</taxon>
        <taxon>Basidiomycota</taxon>
        <taxon>Agaricomycotina</taxon>
        <taxon>Agaricomycetes</taxon>
        <taxon>Cantharellales</taxon>
        <taxon>Ceratobasidiaceae</taxon>
        <taxon>Rhizoctonia</taxon>
        <taxon>Rhizoctonia solani AG-1</taxon>
    </lineage>
</organism>
<keyword evidence="2" id="KW-1133">Transmembrane helix</keyword>
<dbReference type="HOGENOM" id="CLU_312646_0_0_1"/>
<dbReference type="Pfam" id="PF20153">
    <property type="entry name" value="DUF6535"/>
    <property type="match status" value="1"/>
</dbReference>
<feature type="domain" description="DUF6535" evidence="3">
    <location>
        <begin position="50"/>
        <end position="226"/>
    </location>
</feature>
<feature type="region of interest" description="Disordered" evidence="1">
    <location>
        <begin position="944"/>
        <end position="995"/>
    </location>
</feature>
<proteinExistence type="predicted"/>
<feature type="transmembrane region" description="Helical" evidence="2">
    <location>
        <begin position="72"/>
        <end position="91"/>
    </location>
</feature>
<keyword evidence="2" id="KW-0472">Membrane</keyword>
<name>M5C5T8_THACB</name>
<keyword evidence="2" id="KW-0812">Transmembrane</keyword>
<comment type="caution">
    <text evidence="4">The sequence shown here is derived from an EMBL/GenBank/DDBJ whole genome shotgun (WGS) entry which is preliminary data.</text>
</comment>
<dbReference type="EMBL" id="CAOJ01013437">
    <property type="protein sequence ID" value="CCO34649.1"/>
    <property type="molecule type" value="Genomic_DNA"/>
</dbReference>
<reference evidence="4 5" key="1">
    <citation type="journal article" date="2013" name="J. Biotechnol.">
        <title>Establishment and interpretation of the genome sequence of the phytopathogenic fungus Rhizoctonia solani AG1-IB isolate 7/3/14.</title>
        <authorList>
            <person name="Wibberg D.W."/>
            <person name="Jelonek L.J."/>
            <person name="Rupp O.R."/>
            <person name="Hennig M.H."/>
            <person name="Eikmeyer F.E."/>
            <person name="Goesmann A.G."/>
            <person name="Hartmann A.H."/>
            <person name="Borriss R.B."/>
            <person name="Grosch R.G."/>
            <person name="Puehler A.P."/>
            <person name="Schlueter A.S."/>
        </authorList>
    </citation>
    <scope>NUCLEOTIDE SEQUENCE [LARGE SCALE GENOMIC DNA]</scope>
    <source>
        <strain evidence="5">AG1-IB / isolate 7/3/14</strain>
    </source>
</reference>
<evidence type="ECO:0000256" key="2">
    <source>
        <dbReference type="SAM" id="Phobius"/>
    </source>
</evidence>
<dbReference type="InterPro" id="IPR045338">
    <property type="entry name" value="DUF6535"/>
</dbReference>
<evidence type="ECO:0000259" key="3">
    <source>
        <dbReference type="Pfam" id="PF20153"/>
    </source>
</evidence>